<reference evidence="1 2" key="1">
    <citation type="submission" date="2019-01" db="EMBL/GenBank/DDBJ databases">
        <title>Sequencing of cultivated peanut Arachis hypogaea provides insights into genome evolution and oil improvement.</title>
        <authorList>
            <person name="Chen X."/>
        </authorList>
    </citation>
    <scope>NUCLEOTIDE SEQUENCE [LARGE SCALE GENOMIC DNA]</scope>
    <source>
        <strain evidence="2">cv. Fuhuasheng</strain>
        <tissue evidence="1">Leaves</tissue>
    </source>
</reference>
<evidence type="ECO:0000313" key="1">
    <source>
        <dbReference type="EMBL" id="RYR14092.1"/>
    </source>
</evidence>
<dbReference type="AlphaFoldDB" id="A0A444ZIT2"/>
<keyword evidence="2" id="KW-1185">Reference proteome</keyword>
<accession>A0A444ZIT2</accession>
<gene>
    <name evidence="1" type="ORF">Ahy_B04g070739</name>
</gene>
<dbReference type="EMBL" id="SDMP01000014">
    <property type="protein sequence ID" value="RYR14092.1"/>
    <property type="molecule type" value="Genomic_DNA"/>
</dbReference>
<sequence length="21" mass="2486">MKLMNKITSEQWVDCKIESVC</sequence>
<name>A0A444ZIT2_ARAHY</name>
<organism evidence="1 2">
    <name type="scientific">Arachis hypogaea</name>
    <name type="common">Peanut</name>
    <dbReference type="NCBI Taxonomy" id="3818"/>
    <lineage>
        <taxon>Eukaryota</taxon>
        <taxon>Viridiplantae</taxon>
        <taxon>Streptophyta</taxon>
        <taxon>Embryophyta</taxon>
        <taxon>Tracheophyta</taxon>
        <taxon>Spermatophyta</taxon>
        <taxon>Magnoliopsida</taxon>
        <taxon>eudicotyledons</taxon>
        <taxon>Gunneridae</taxon>
        <taxon>Pentapetalae</taxon>
        <taxon>rosids</taxon>
        <taxon>fabids</taxon>
        <taxon>Fabales</taxon>
        <taxon>Fabaceae</taxon>
        <taxon>Papilionoideae</taxon>
        <taxon>50 kb inversion clade</taxon>
        <taxon>dalbergioids sensu lato</taxon>
        <taxon>Dalbergieae</taxon>
        <taxon>Pterocarpus clade</taxon>
        <taxon>Arachis</taxon>
    </lineage>
</organism>
<proteinExistence type="predicted"/>
<dbReference type="Proteomes" id="UP000289738">
    <property type="component" value="Chromosome B04"/>
</dbReference>
<comment type="caution">
    <text evidence="1">The sequence shown here is derived from an EMBL/GenBank/DDBJ whole genome shotgun (WGS) entry which is preliminary data.</text>
</comment>
<evidence type="ECO:0000313" key="2">
    <source>
        <dbReference type="Proteomes" id="UP000289738"/>
    </source>
</evidence>
<protein>
    <submittedName>
        <fullName evidence="1">Uncharacterized protein</fullName>
    </submittedName>
</protein>